<dbReference type="Proteomes" id="UP000318571">
    <property type="component" value="Chromosome 2"/>
</dbReference>
<feature type="compositionally biased region" description="Basic and acidic residues" evidence="5">
    <location>
        <begin position="1"/>
        <end position="26"/>
    </location>
</feature>
<dbReference type="InterPro" id="IPR037185">
    <property type="entry name" value="EmrE-like"/>
</dbReference>
<name>A0A553PDZ7_TIGCA</name>
<keyword evidence="4 6" id="KW-0472">Membrane</keyword>
<feature type="transmembrane region" description="Helical" evidence="6">
    <location>
        <begin position="170"/>
        <end position="191"/>
    </location>
</feature>
<reference evidence="8 9" key="1">
    <citation type="journal article" date="2018" name="Nat. Ecol. Evol.">
        <title>Genomic signatures of mitonuclear coevolution across populations of Tigriopus californicus.</title>
        <authorList>
            <person name="Barreto F.S."/>
            <person name="Watson E.T."/>
            <person name="Lima T.G."/>
            <person name="Willett C.S."/>
            <person name="Edmands S."/>
            <person name="Li W."/>
            <person name="Burton R.S."/>
        </authorList>
    </citation>
    <scope>NUCLEOTIDE SEQUENCE [LARGE SCALE GENOMIC DNA]</scope>
    <source>
        <strain evidence="8 9">San Diego</strain>
    </source>
</reference>
<evidence type="ECO:0000259" key="7">
    <source>
        <dbReference type="Pfam" id="PF00892"/>
    </source>
</evidence>
<feature type="transmembrane region" description="Helical" evidence="6">
    <location>
        <begin position="409"/>
        <end position="429"/>
    </location>
</feature>
<comment type="caution">
    <text evidence="8">The sequence shown here is derived from an EMBL/GenBank/DDBJ whole genome shotgun (WGS) entry which is preliminary data.</text>
</comment>
<evidence type="ECO:0000256" key="4">
    <source>
        <dbReference type="ARBA" id="ARBA00023136"/>
    </source>
</evidence>
<evidence type="ECO:0000313" key="9">
    <source>
        <dbReference type="Proteomes" id="UP000318571"/>
    </source>
</evidence>
<dbReference type="Pfam" id="PF00892">
    <property type="entry name" value="EamA"/>
    <property type="match status" value="1"/>
</dbReference>
<organism evidence="8 9">
    <name type="scientific">Tigriopus californicus</name>
    <name type="common">Marine copepod</name>
    <dbReference type="NCBI Taxonomy" id="6832"/>
    <lineage>
        <taxon>Eukaryota</taxon>
        <taxon>Metazoa</taxon>
        <taxon>Ecdysozoa</taxon>
        <taxon>Arthropoda</taxon>
        <taxon>Crustacea</taxon>
        <taxon>Multicrustacea</taxon>
        <taxon>Hexanauplia</taxon>
        <taxon>Copepoda</taxon>
        <taxon>Harpacticoida</taxon>
        <taxon>Harpacticidae</taxon>
        <taxon>Tigriopus</taxon>
    </lineage>
</organism>
<feature type="transmembrane region" description="Helical" evidence="6">
    <location>
        <begin position="80"/>
        <end position="102"/>
    </location>
</feature>
<gene>
    <name evidence="8" type="ORF">TCAL_00676</name>
</gene>
<feature type="transmembrane region" description="Helical" evidence="6">
    <location>
        <begin position="324"/>
        <end position="342"/>
    </location>
</feature>
<feature type="region of interest" description="Disordered" evidence="5">
    <location>
        <begin position="1"/>
        <end position="31"/>
    </location>
</feature>
<dbReference type="PANTHER" id="PTHR22911">
    <property type="entry name" value="ACYL-MALONYL CONDENSING ENZYME-RELATED"/>
    <property type="match status" value="1"/>
</dbReference>
<evidence type="ECO:0000256" key="3">
    <source>
        <dbReference type="ARBA" id="ARBA00022989"/>
    </source>
</evidence>
<evidence type="ECO:0000313" key="8">
    <source>
        <dbReference type="EMBL" id="TRY75901.1"/>
    </source>
</evidence>
<dbReference type="GO" id="GO:0016020">
    <property type="term" value="C:membrane"/>
    <property type="evidence" value="ECO:0007669"/>
    <property type="project" value="UniProtKB-SubCell"/>
</dbReference>
<dbReference type="OrthoDB" id="306876at2759"/>
<feature type="transmembrane region" description="Helical" evidence="6">
    <location>
        <begin position="142"/>
        <end position="164"/>
    </location>
</feature>
<keyword evidence="3 6" id="KW-1133">Transmembrane helix</keyword>
<dbReference type="PANTHER" id="PTHR22911:SF6">
    <property type="entry name" value="SOLUTE CARRIER FAMILY 35 MEMBER G1"/>
    <property type="match status" value="1"/>
</dbReference>
<evidence type="ECO:0000256" key="1">
    <source>
        <dbReference type="ARBA" id="ARBA00004141"/>
    </source>
</evidence>
<feature type="transmembrane region" description="Helical" evidence="6">
    <location>
        <begin position="293"/>
        <end position="312"/>
    </location>
</feature>
<keyword evidence="2 6" id="KW-0812">Transmembrane</keyword>
<evidence type="ECO:0000256" key="6">
    <source>
        <dbReference type="SAM" id="Phobius"/>
    </source>
</evidence>
<dbReference type="SUPFAM" id="SSF103481">
    <property type="entry name" value="Multidrug resistance efflux transporter EmrE"/>
    <property type="match status" value="1"/>
</dbReference>
<accession>A0A553PDZ7</accession>
<feature type="transmembrane region" description="Helical" evidence="6">
    <location>
        <begin position="108"/>
        <end position="130"/>
    </location>
</feature>
<dbReference type="STRING" id="6832.A0A553PDZ7"/>
<feature type="transmembrane region" description="Helical" evidence="6">
    <location>
        <begin position="198"/>
        <end position="218"/>
    </location>
</feature>
<protein>
    <recommendedName>
        <fullName evidence="7">EamA domain-containing protein</fullName>
    </recommendedName>
</protein>
<feature type="region of interest" description="Disordered" evidence="5">
    <location>
        <begin position="262"/>
        <end position="281"/>
    </location>
</feature>
<evidence type="ECO:0000256" key="5">
    <source>
        <dbReference type="SAM" id="MobiDB-lite"/>
    </source>
</evidence>
<dbReference type="EMBL" id="VCGU01000005">
    <property type="protein sequence ID" value="TRY75901.1"/>
    <property type="molecule type" value="Genomic_DNA"/>
</dbReference>
<proteinExistence type="predicted"/>
<dbReference type="AlphaFoldDB" id="A0A553PDZ7"/>
<sequence length="443" mass="50072">MNPRRIENQPLLSEDRVSYHDQRPEPDANQCDQEDEVITIEDEPTAVLSSEYENLDITPEHWSTSLFVCQKNRTSREATLGILIVVWAGLIFTFANVIQKVIAPELNFWHLLFYRSIAQLLFISGFLIYKKKSIFPTYNLRLMIRLVTQGILGGLLLLCIFVAIKNVPLGNASSIFFCTPVFTFIFAVFMLKERMGCYRGLISILMITGVILITRPPIFFTNDEAPIKCDPHQDNFTIGNMMMATSAFTPAGPGISYSDLKNHHHHHHHHPDCQHNQTNPEDSVHVDNTNYTLAGYLCCIAVPCLSAVVSIMTRQLKVFHPAILMFWFGVGAFVVGVGGITIMDQAAGLFQLKFAEWMFVILIIILGLWGNISYTVAVKFVSPSKANVFRSFEVILNFVLQVTLEHTPMYVTCIIGIILLLLAVVCTGFENDVMKKYGQKRWI</sequence>
<keyword evidence="9" id="KW-1185">Reference proteome</keyword>
<comment type="subcellular location">
    <subcellularLocation>
        <location evidence="1">Membrane</location>
        <topology evidence="1">Multi-pass membrane protein</topology>
    </subcellularLocation>
</comment>
<dbReference type="InterPro" id="IPR000620">
    <property type="entry name" value="EamA_dom"/>
</dbReference>
<feature type="domain" description="EamA" evidence="7">
    <location>
        <begin position="80"/>
        <end position="214"/>
    </location>
</feature>
<feature type="transmembrane region" description="Helical" evidence="6">
    <location>
        <begin position="354"/>
        <end position="374"/>
    </location>
</feature>
<evidence type="ECO:0000256" key="2">
    <source>
        <dbReference type="ARBA" id="ARBA00022692"/>
    </source>
</evidence>